<comment type="cofactor">
    <cofactor evidence="2">
        <name>Fe(2+)</name>
        <dbReference type="ChEBI" id="CHEBI:29033"/>
    </cofactor>
    <text evidence="2">Binds 1 Fe(2+) ion.</text>
</comment>
<keyword evidence="2" id="KW-0479">Metal-binding</keyword>
<dbReference type="Proteomes" id="UP000477070">
    <property type="component" value="Unassembled WGS sequence"/>
</dbReference>
<dbReference type="Gene3D" id="3.90.45.10">
    <property type="entry name" value="Peptide deformylase"/>
    <property type="match status" value="1"/>
</dbReference>
<dbReference type="CDD" id="cd00487">
    <property type="entry name" value="Pep_deformylase"/>
    <property type="match status" value="1"/>
</dbReference>
<evidence type="ECO:0000313" key="5">
    <source>
        <dbReference type="Proteomes" id="UP000029714"/>
    </source>
</evidence>
<accession>A0A347VSS8</accession>
<dbReference type="NCBIfam" id="TIGR00079">
    <property type="entry name" value="pept_deformyl"/>
    <property type="match status" value="1"/>
</dbReference>
<reference evidence="4 5" key="2">
    <citation type="journal article" date="2016" name="Infect. Immun.">
        <title>Helicobacter saguini, a Novel Helicobacter Isolated from Cotton-Top Tamarins with Ulcerative Colitis, Has Proinflammatory Properties and Induces Typhlocolitis and Dysplasia in Gnotobiotic IL-10-/- Mice.</title>
        <authorList>
            <person name="Shen Z."/>
            <person name="Mannion A."/>
            <person name="Whary M.T."/>
            <person name="Muthupalani S."/>
            <person name="Sheh A."/>
            <person name="Feng Y."/>
            <person name="Gong G."/>
            <person name="Vandamme P."/>
            <person name="Holcombe H.R."/>
            <person name="Paster B.J."/>
            <person name="Fox J.G."/>
        </authorList>
    </citation>
    <scope>NUCLEOTIDE SEQUENCE [LARGE SCALE GENOMIC DNA]</scope>
    <source>
        <strain evidence="4 5">MIT 97-6194</strain>
    </source>
</reference>
<protein>
    <recommendedName>
        <fullName evidence="2">Peptide deformylase</fullName>
        <shortName evidence="2">PDF</shortName>
        <ecNumber evidence="2">3.5.1.88</ecNumber>
    </recommendedName>
    <alternativeName>
        <fullName evidence="2">Polypeptide deformylase</fullName>
    </alternativeName>
</protein>
<dbReference type="InterPro" id="IPR023635">
    <property type="entry name" value="Peptide_deformylase"/>
</dbReference>
<dbReference type="GO" id="GO:0042586">
    <property type="term" value="F:peptide deformylase activity"/>
    <property type="evidence" value="ECO:0007669"/>
    <property type="project" value="UniProtKB-UniRule"/>
</dbReference>
<comment type="similarity">
    <text evidence="1 2">Belongs to the polypeptide deformylase family.</text>
</comment>
<dbReference type="PANTHER" id="PTHR10458">
    <property type="entry name" value="PEPTIDE DEFORMYLASE"/>
    <property type="match status" value="1"/>
</dbReference>
<keyword evidence="2" id="KW-0648">Protein biosynthesis</keyword>
<evidence type="ECO:0000256" key="2">
    <source>
        <dbReference type="HAMAP-Rule" id="MF_00163"/>
    </source>
</evidence>
<dbReference type="GO" id="GO:0046872">
    <property type="term" value="F:metal ion binding"/>
    <property type="evidence" value="ECO:0007669"/>
    <property type="project" value="UniProtKB-KW"/>
</dbReference>
<dbReference type="EMBL" id="JRMP02000004">
    <property type="protein sequence ID" value="TLD94962.1"/>
    <property type="molecule type" value="Genomic_DNA"/>
</dbReference>
<reference evidence="4 5" key="1">
    <citation type="journal article" date="2014" name="Genome Announc.">
        <title>Draft genome sequences of eight enterohepatic helicobacter species isolated from both laboratory and wild rodents.</title>
        <authorList>
            <person name="Sheh A."/>
            <person name="Shen Z."/>
            <person name="Fox J.G."/>
        </authorList>
    </citation>
    <scope>NUCLEOTIDE SEQUENCE [LARGE SCALE GENOMIC DNA]</scope>
    <source>
        <strain evidence="4 5">MIT 97-6194</strain>
    </source>
</reference>
<dbReference type="STRING" id="1548018.LS64_14195"/>
<evidence type="ECO:0000313" key="3">
    <source>
        <dbReference type="EMBL" id="MWV69297.1"/>
    </source>
</evidence>
<dbReference type="PANTHER" id="PTHR10458:SF22">
    <property type="entry name" value="PEPTIDE DEFORMYLASE"/>
    <property type="match status" value="1"/>
</dbReference>
<sequence length="171" mass="19736">MILEVIRYPHKVLRTISQDVGDFDSHLHELLDNMYETMMHKNGVGLAAIQVAKPLRALLINIPREDGEQHKEDLLEIINPVILESSGQITWSEGCLSVPGFYEDIERFNNVKISYFDRLGNACEREFEGFEAVALQHEMDHLNGVLFIDKLPLLKRKKFEKELKKNGYKVV</sequence>
<proteinExistence type="inferred from homology"/>
<dbReference type="SUPFAM" id="SSF56420">
    <property type="entry name" value="Peptide deformylase"/>
    <property type="match status" value="1"/>
</dbReference>
<comment type="function">
    <text evidence="2">Removes the formyl group from the N-terminal Met of newly synthesized proteins. Requires at least a dipeptide for an efficient rate of reaction. N-terminal L-methionine is a prerequisite for activity but the enzyme has broad specificity at other positions.</text>
</comment>
<keyword evidence="5" id="KW-1185">Reference proteome</keyword>
<dbReference type="AlphaFoldDB" id="A0A347VSS8"/>
<feature type="binding site" evidence="2">
    <location>
        <position position="95"/>
    </location>
    <ligand>
        <name>Fe cation</name>
        <dbReference type="ChEBI" id="CHEBI:24875"/>
    </ligand>
</feature>
<dbReference type="OrthoDB" id="9804313at2"/>
<keyword evidence="2 4" id="KW-0378">Hydrolase</keyword>
<reference evidence="3 6" key="4">
    <citation type="submission" date="2019-12" db="EMBL/GenBank/DDBJ databases">
        <title>Multi-Generational Helicobacter saguini Isolates.</title>
        <authorList>
            <person name="Mannion A."/>
            <person name="Shen Z."/>
            <person name="Fox J.G."/>
        </authorList>
    </citation>
    <scope>NUCLEOTIDE SEQUENCE [LARGE SCALE GENOMIC DNA]</scope>
    <source>
        <strain evidence="3">16-048</strain>
        <strain evidence="6">16-048 (F4)</strain>
    </source>
</reference>
<dbReference type="PIRSF" id="PIRSF004749">
    <property type="entry name" value="Pep_def"/>
    <property type="match status" value="1"/>
</dbReference>
<reference evidence="4" key="3">
    <citation type="submission" date="2018-04" db="EMBL/GenBank/DDBJ databases">
        <authorList>
            <person name="Sheh A."/>
            <person name="Shen Z."/>
            <person name="Mannion A.J."/>
            <person name="Fox J.G."/>
        </authorList>
    </citation>
    <scope>NUCLEOTIDE SEQUENCE</scope>
    <source>
        <strain evidence="4">MIT 97-6194</strain>
    </source>
</reference>
<dbReference type="Pfam" id="PF01327">
    <property type="entry name" value="Pep_deformylase"/>
    <property type="match status" value="1"/>
</dbReference>
<dbReference type="GO" id="GO:0006412">
    <property type="term" value="P:translation"/>
    <property type="evidence" value="ECO:0007669"/>
    <property type="project" value="UniProtKB-UniRule"/>
</dbReference>
<comment type="caution">
    <text evidence="4">The sequence shown here is derived from an EMBL/GenBank/DDBJ whole genome shotgun (WGS) entry which is preliminary data.</text>
</comment>
<evidence type="ECO:0000313" key="4">
    <source>
        <dbReference type="EMBL" id="TLD94962.1"/>
    </source>
</evidence>
<feature type="active site" evidence="2">
    <location>
        <position position="138"/>
    </location>
</feature>
<dbReference type="PRINTS" id="PR01576">
    <property type="entry name" value="PDEFORMYLASE"/>
</dbReference>
<gene>
    <name evidence="2" type="primary">def</name>
    <name evidence="3" type="ORF">DCO61_04545</name>
    <name evidence="4" type="ORF">LS64_003300</name>
</gene>
<dbReference type="RefSeq" id="WP_034573918.1">
    <property type="nucleotide sequence ID" value="NZ_JRMP02000004.1"/>
</dbReference>
<dbReference type="InterPro" id="IPR036821">
    <property type="entry name" value="Peptide_deformylase_sf"/>
</dbReference>
<comment type="catalytic activity">
    <reaction evidence="2">
        <text>N-terminal N-formyl-L-methionyl-[peptide] + H2O = N-terminal L-methionyl-[peptide] + formate</text>
        <dbReference type="Rhea" id="RHEA:24420"/>
        <dbReference type="Rhea" id="RHEA-COMP:10639"/>
        <dbReference type="Rhea" id="RHEA-COMP:10640"/>
        <dbReference type="ChEBI" id="CHEBI:15377"/>
        <dbReference type="ChEBI" id="CHEBI:15740"/>
        <dbReference type="ChEBI" id="CHEBI:49298"/>
        <dbReference type="ChEBI" id="CHEBI:64731"/>
        <dbReference type="EC" id="3.5.1.88"/>
    </reaction>
</comment>
<dbReference type="NCBIfam" id="NF001159">
    <property type="entry name" value="PRK00150.1-3"/>
    <property type="match status" value="1"/>
</dbReference>
<feature type="binding site" evidence="2">
    <location>
        <position position="141"/>
    </location>
    <ligand>
        <name>Fe cation</name>
        <dbReference type="ChEBI" id="CHEBI:24875"/>
    </ligand>
</feature>
<evidence type="ECO:0000313" key="6">
    <source>
        <dbReference type="Proteomes" id="UP000477070"/>
    </source>
</evidence>
<name>A0A347VSS8_9HELI</name>
<evidence type="ECO:0000256" key="1">
    <source>
        <dbReference type="ARBA" id="ARBA00010759"/>
    </source>
</evidence>
<dbReference type="HAMAP" id="MF_00163">
    <property type="entry name" value="Pep_deformylase"/>
    <property type="match status" value="1"/>
</dbReference>
<dbReference type="EC" id="3.5.1.88" evidence="2"/>
<organism evidence="4 5">
    <name type="scientific">Helicobacter saguini</name>
    <dbReference type="NCBI Taxonomy" id="1548018"/>
    <lineage>
        <taxon>Bacteria</taxon>
        <taxon>Pseudomonadati</taxon>
        <taxon>Campylobacterota</taxon>
        <taxon>Epsilonproteobacteria</taxon>
        <taxon>Campylobacterales</taxon>
        <taxon>Helicobacteraceae</taxon>
        <taxon>Helicobacter</taxon>
    </lineage>
</organism>
<dbReference type="EMBL" id="QBIU01000001">
    <property type="protein sequence ID" value="MWV69297.1"/>
    <property type="molecule type" value="Genomic_DNA"/>
</dbReference>
<dbReference type="Proteomes" id="UP000029714">
    <property type="component" value="Unassembled WGS sequence"/>
</dbReference>
<feature type="binding site" evidence="2">
    <location>
        <position position="137"/>
    </location>
    <ligand>
        <name>Fe cation</name>
        <dbReference type="ChEBI" id="CHEBI:24875"/>
    </ligand>
</feature>
<keyword evidence="2" id="KW-0408">Iron</keyword>